<proteinExistence type="evidence at transcript level"/>
<accession>F2EAR4</accession>
<dbReference type="EMBL" id="AK373239">
    <property type="protein sequence ID" value="BAK04436.1"/>
    <property type="molecule type" value="mRNA"/>
</dbReference>
<name>F2EAR4_HORVV</name>
<reference evidence="1" key="1">
    <citation type="journal article" date="2011" name="Plant Physiol.">
        <title>Comprehensive sequence analysis of 24,783 barley full-length cDNAs derived from 12 clone libraries.</title>
        <authorList>
            <person name="Matsumoto T."/>
            <person name="Tanaka T."/>
            <person name="Sakai H."/>
            <person name="Amano N."/>
            <person name="Kanamori H."/>
            <person name="Kurita K."/>
            <person name="Kikuta A."/>
            <person name="Kamiya K."/>
            <person name="Yamamoto M."/>
            <person name="Ikawa H."/>
            <person name="Fujii N."/>
            <person name="Hori K."/>
            <person name="Itoh T."/>
            <person name="Sato K."/>
        </authorList>
    </citation>
    <scope>NUCLEOTIDE SEQUENCE</scope>
</reference>
<dbReference type="AlphaFoldDB" id="F2EAR4"/>
<evidence type="ECO:0000313" key="1">
    <source>
        <dbReference type="EMBL" id="BAK04436.1"/>
    </source>
</evidence>
<protein>
    <submittedName>
        <fullName evidence="1">Predicted protein</fullName>
    </submittedName>
</protein>
<organism evidence="1">
    <name type="scientific">Hordeum vulgare subsp. vulgare</name>
    <name type="common">Domesticated barley</name>
    <dbReference type="NCBI Taxonomy" id="112509"/>
    <lineage>
        <taxon>Eukaryota</taxon>
        <taxon>Viridiplantae</taxon>
        <taxon>Streptophyta</taxon>
        <taxon>Embryophyta</taxon>
        <taxon>Tracheophyta</taxon>
        <taxon>Spermatophyta</taxon>
        <taxon>Magnoliopsida</taxon>
        <taxon>Liliopsida</taxon>
        <taxon>Poales</taxon>
        <taxon>Poaceae</taxon>
        <taxon>BOP clade</taxon>
        <taxon>Pooideae</taxon>
        <taxon>Triticodae</taxon>
        <taxon>Triticeae</taxon>
        <taxon>Hordeinae</taxon>
        <taxon>Hordeum</taxon>
    </lineage>
</organism>
<sequence>MYHKPAPEKSTDMSDDEPDIDIEKLLKDVELFGNYVIYFLLGRYELFCSAYFNEV</sequence>